<dbReference type="Gene3D" id="2.60.40.10">
    <property type="entry name" value="Immunoglobulins"/>
    <property type="match status" value="2"/>
</dbReference>
<feature type="region of interest" description="Disordered" evidence="1">
    <location>
        <begin position="208"/>
        <end position="243"/>
    </location>
</feature>
<dbReference type="SUPFAM" id="SSF49299">
    <property type="entry name" value="PKD domain"/>
    <property type="match status" value="1"/>
</dbReference>
<evidence type="ECO:0000313" key="4">
    <source>
        <dbReference type="Proteomes" id="UP001595921"/>
    </source>
</evidence>
<keyword evidence="4" id="KW-1185">Reference proteome</keyword>
<dbReference type="InterPro" id="IPR022409">
    <property type="entry name" value="PKD/Chitinase_dom"/>
</dbReference>
<dbReference type="AlphaFoldDB" id="A0ABD5P6Y5"/>
<evidence type="ECO:0000259" key="2">
    <source>
        <dbReference type="PROSITE" id="PS50093"/>
    </source>
</evidence>
<accession>A0ABD5P6Y5</accession>
<dbReference type="InterPro" id="IPR035986">
    <property type="entry name" value="PKD_dom_sf"/>
</dbReference>
<proteinExistence type="predicted"/>
<dbReference type="Pfam" id="PF22352">
    <property type="entry name" value="K319L-like_PKD"/>
    <property type="match status" value="1"/>
</dbReference>
<protein>
    <submittedName>
        <fullName evidence="3">PKD domain-containing protein</fullName>
    </submittedName>
</protein>
<organism evidence="3 4">
    <name type="scientific">Halobium salinum</name>
    <dbReference type="NCBI Taxonomy" id="1364940"/>
    <lineage>
        <taxon>Archaea</taxon>
        <taxon>Methanobacteriati</taxon>
        <taxon>Methanobacteriota</taxon>
        <taxon>Stenosarchaea group</taxon>
        <taxon>Halobacteria</taxon>
        <taxon>Halobacteriales</taxon>
        <taxon>Haloferacaceae</taxon>
        <taxon>Halobium</taxon>
    </lineage>
</organism>
<feature type="compositionally biased region" description="Polar residues" evidence="1">
    <location>
        <begin position="222"/>
        <end position="234"/>
    </location>
</feature>
<evidence type="ECO:0000313" key="3">
    <source>
        <dbReference type="EMBL" id="MFC4356427.1"/>
    </source>
</evidence>
<gene>
    <name evidence="3" type="ORF">ACFO0N_00520</name>
</gene>
<dbReference type="EMBL" id="JBHSDS010000001">
    <property type="protein sequence ID" value="MFC4356427.1"/>
    <property type="molecule type" value="Genomic_DNA"/>
</dbReference>
<feature type="domain" description="PKD" evidence="2">
    <location>
        <begin position="28"/>
        <end position="116"/>
    </location>
</feature>
<dbReference type="SMART" id="SM00089">
    <property type="entry name" value="PKD"/>
    <property type="match status" value="2"/>
</dbReference>
<comment type="caution">
    <text evidence="3">The sequence shown here is derived from an EMBL/GenBank/DDBJ whole genome shotgun (WGS) entry which is preliminary data.</text>
</comment>
<reference evidence="3 4" key="1">
    <citation type="journal article" date="2019" name="Int. J. Syst. Evol. Microbiol.">
        <title>The Global Catalogue of Microorganisms (GCM) 10K type strain sequencing project: providing services to taxonomists for standard genome sequencing and annotation.</title>
        <authorList>
            <consortium name="The Broad Institute Genomics Platform"/>
            <consortium name="The Broad Institute Genome Sequencing Center for Infectious Disease"/>
            <person name="Wu L."/>
            <person name="Ma J."/>
        </authorList>
    </citation>
    <scope>NUCLEOTIDE SEQUENCE [LARGE SCALE GENOMIC DNA]</scope>
    <source>
        <strain evidence="3 4">CGMCC 1.12553</strain>
    </source>
</reference>
<dbReference type="PROSITE" id="PS50093">
    <property type="entry name" value="PKD"/>
    <property type="match status" value="1"/>
</dbReference>
<dbReference type="InterPro" id="IPR013783">
    <property type="entry name" value="Ig-like_fold"/>
</dbReference>
<dbReference type="Proteomes" id="UP001595921">
    <property type="component" value="Unassembled WGS sequence"/>
</dbReference>
<evidence type="ECO:0000256" key="1">
    <source>
        <dbReference type="SAM" id="MobiDB-lite"/>
    </source>
</evidence>
<sequence length="1123" mass="125069">MNEALTVALLLVVATLANVGVATPTNEAPLVDAGLDQTVERNTRIALDGTGTRDPDGDVVSYQWSIETPAGTATTPTDATDPQTSFTPTELGRYAVTLTATDDDGRERSDTLYVDVVRGDAPTVAVSGPARSTVGTTETYRANVSRGSAPLRRIVWQVDGRTVARRTVADGGDGTVSVSFVTPGPHDVTATVVDDDGLNATDAVSVRAERASPVGPSGGATGSQPTVADRQSPTVRGPKLLTGTAPFDSTYRLSGGGDAVQTVRWVTDRTLASRGKSATVSWRPGDHDIHAIVRYEDGSRDVAQFADGSTGVTVDPAPTVEIPALTGRNGLSGRGLASDSYGNLRSLDVSVDGRTVKRWPEQTVGSRGEQATERTVRFAVPGAQVNRNHTVVVTAVDGRGQRVKVSREVPVSGTPEVVRAEFVNGPVDSYHERLDPERYAAKHVLEIDLNGVPKENIDWLHAVKKSDKVRKMNTGGYQPSADYYRPNDTLVVRSYWMSPQPLESNLKTYVSSKSAWSVIQESSIDVQNSPPVLRLDVRPEKQKHYAMAWDVVVDASDSFDPDGDRVEYIWKHGATPTSGDNTTARFSMVRNASLVLRDGEGHATRKPFSYLDYIVPPIKQVEVVSEGPYRPNDTVRVAVETRKYRLSKNSYKLNLELGIEETEADIVEWNRHQTNPESIQEVRQWTGVIEVPASEFLKNDQKRVSVFNDVRPEDANEAEIPDVTVVNGVRKKYDGVFAENVRYVVEKPIIHKEQVTSQYARDRYLRRGYSVTNKETAREYVAKERVKIEEAERETRSRGFSTASMRRLFLQSNDEWQTGGIDTQTVAETVHETEWRSSRGGRGTFTGEMRRVKTQSANYRTKKQFEYTREIEHTGTREVTYWDTVTRTETYTKDITTCLPYGCFETTRTFTRTERDRVRRSYTDTYTYTTAETETYWSFSKYAPNHDFTGHSRQVKVRDARYETQYEFGYDRTVQRSVRTYHATRQVVVEPARYEWQVDRTFDDAASAYSYSQRNRAQIEQQTVVNAWTVEKQTGTSKEISSTSRDWNNVVETRADVLGQVSVVGTNPETGEERVVSQRFFDKSVSVQGVATKSELADSVVGEQSERCEGVASEYQQECSTVV</sequence>
<dbReference type="InterPro" id="IPR000601">
    <property type="entry name" value="PKD_dom"/>
</dbReference>
<name>A0ABD5P6Y5_9EURY</name>
<dbReference type="RefSeq" id="WP_267624781.1">
    <property type="nucleotide sequence ID" value="NZ_JAODIW010000010.1"/>
</dbReference>